<keyword evidence="1" id="KW-0732">Signal</keyword>
<accession>A0A545U9K5</accession>
<feature type="chain" id="PRO_5021848930" description="Leucine-rich repeat domain-containing protein" evidence="1">
    <location>
        <begin position="26"/>
        <end position="183"/>
    </location>
</feature>
<feature type="signal peptide" evidence="1">
    <location>
        <begin position="1"/>
        <end position="25"/>
    </location>
</feature>
<evidence type="ECO:0008006" key="4">
    <source>
        <dbReference type="Google" id="ProtNLM"/>
    </source>
</evidence>
<organism evidence="2 3">
    <name type="scientific">Exilibacterium tricleocarpae</name>
    <dbReference type="NCBI Taxonomy" id="2591008"/>
    <lineage>
        <taxon>Bacteria</taxon>
        <taxon>Pseudomonadati</taxon>
        <taxon>Pseudomonadota</taxon>
        <taxon>Gammaproteobacteria</taxon>
        <taxon>Cellvibrionales</taxon>
        <taxon>Cellvibrionaceae</taxon>
        <taxon>Exilibacterium</taxon>
    </lineage>
</organism>
<dbReference type="Proteomes" id="UP000319732">
    <property type="component" value="Unassembled WGS sequence"/>
</dbReference>
<comment type="caution">
    <text evidence="2">The sequence shown here is derived from an EMBL/GenBank/DDBJ whole genome shotgun (WGS) entry which is preliminary data.</text>
</comment>
<protein>
    <recommendedName>
        <fullName evidence="4">Leucine-rich repeat domain-containing protein</fullName>
    </recommendedName>
</protein>
<dbReference type="Gene3D" id="3.80.10.10">
    <property type="entry name" value="Ribonuclease Inhibitor"/>
    <property type="match status" value="1"/>
</dbReference>
<dbReference type="InterPro" id="IPR032675">
    <property type="entry name" value="LRR_dom_sf"/>
</dbReference>
<reference evidence="2 3" key="1">
    <citation type="submission" date="2019-06" db="EMBL/GenBank/DDBJ databases">
        <title>Whole genome sequence for Cellvibrionaceae sp. R142.</title>
        <authorList>
            <person name="Wang G."/>
        </authorList>
    </citation>
    <scope>NUCLEOTIDE SEQUENCE [LARGE SCALE GENOMIC DNA]</scope>
    <source>
        <strain evidence="2 3">R142</strain>
    </source>
</reference>
<evidence type="ECO:0000256" key="1">
    <source>
        <dbReference type="SAM" id="SignalP"/>
    </source>
</evidence>
<dbReference type="SUPFAM" id="SSF52047">
    <property type="entry name" value="RNI-like"/>
    <property type="match status" value="1"/>
</dbReference>
<proteinExistence type="predicted"/>
<dbReference type="EMBL" id="VHSG01000002">
    <property type="protein sequence ID" value="TQV86156.1"/>
    <property type="molecule type" value="Genomic_DNA"/>
</dbReference>
<dbReference type="OrthoDB" id="713772at2"/>
<evidence type="ECO:0000313" key="2">
    <source>
        <dbReference type="EMBL" id="TQV86156.1"/>
    </source>
</evidence>
<dbReference type="RefSeq" id="WP_142902308.1">
    <property type="nucleotide sequence ID" value="NZ_ML660087.1"/>
</dbReference>
<gene>
    <name evidence="2" type="ORF">FKG94_00970</name>
</gene>
<evidence type="ECO:0000313" key="3">
    <source>
        <dbReference type="Proteomes" id="UP000319732"/>
    </source>
</evidence>
<keyword evidence="3" id="KW-1185">Reference proteome</keyword>
<name>A0A545U9K5_9GAMM</name>
<sequence>MKKIAAVINRLALLTLLLSTASSFADVENSAIKKLKALGAAIEYKEDHYGNRGIMVSIGSFWKGGDNGLSHLAEVPSLFKLRLGGDITDAGIDHITDIGSIVALDLHLLKLTDAGIAKLGKMHQLERLNLTYTQVTDQGLQKLSTLKNLKWLGLAYTQVSKPAVNRLKRQLHNTKIEGRFKPG</sequence>
<dbReference type="AlphaFoldDB" id="A0A545U9K5"/>